<comment type="caution">
    <text evidence="4">The sequence shown here is derived from an EMBL/GenBank/DDBJ whole genome shotgun (WGS) entry which is preliminary data.</text>
</comment>
<feature type="non-terminal residue" evidence="4">
    <location>
        <position position="1"/>
    </location>
</feature>
<evidence type="ECO:0000313" key="4">
    <source>
        <dbReference type="EMBL" id="KAE9462511.1"/>
    </source>
</evidence>
<dbReference type="OrthoDB" id="1368054at2759"/>
<evidence type="ECO:0000256" key="1">
    <source>
        <dbReference type="ARBA" id="ARBA00022729"/>
    </source>
</evidence>
<feature type="domain" description="Prolamin-like" evidence="3">
    <location>
        <begin position="69"/>
        <end position="139"/>
    </location>
</feature>
<keyword evidence="1 2" id="KW-0732">Signal</keyword>
<dbReference type="PANTHER" id="PTHR31207:SF35">
    <property type="entry name" value="PROLAMIN-LIKE DOMAIN-CONTAINING PROTEIN"/>
    <property type="match status" value="1"/>
</dbReference>
<dbReference type="InterPro" id="IPR008502">
    <property type="entry name" value="Prolamin-like"/>
</dbReference>
<dbReference type="InterPro" id="IPR040220">
    <property type="entry name" value="DD11"/>
</dbReference>
<keyword evidence="5" id="KW-1185">Reference proteome</keyword>
<feature type="chain" id="PRO_5025360959" description="Prolamin-like domain-containing protein" evidence="2">
    <location>
        <begin position="23"/>
        <end position="150"/>
    </location>
</feature>
<accession>A0A6A4M1L1</accession>
<dbReference type="Pfam" id="PF05617">
    <property type="entry name" value="Prolamin_like"/>
    <property type="match status" value="1"/>
</dbReference>
<dbReference type="AlphaFoldDB" id="A0A6A4M1L1"/>
<gene>
    <name evidence="4" type="ORF">C3L33_05582</name>
</gene>
<evidence type="ECO:0000256" key="2">
    <source>
        <dbReference type="SAM" id="SignalP"/>
    </source>
</evidence>
<organism evidence="4 5">
    <name type="scientific">Rhododendron williamsianum</name>
    <dbReference type="NCBI Taxonomy" id="262921"/>
    <lineage>
        <taxon>Eukaryota</taxon>
        <taxon>Viridiplantae</taxon>
        <taxon>Streptophyta</taxon>
        <taxon>Embryophyta</taxon>
        <taxon>Tracheophyta</taxon>
        <taxon>Spermatophyta</taxon>
        <taxon>Magnoliopsida</taxon>
        <taxon>eudicotyledons</taxon>
        <taxon>Gunneridae</taxon>
        <taxon>Pentapetalae</taxon>
        <taxon>asterids</taxon>
        <taxon>Ericales</taxon>
        <taxon>Ericaceae</taxon>
        <taxon>Ericoideae</taxon>
        <taxon>Rhodoreae</taxon>
        <taxon>Rhododendron</taxon>
    </lineage>
</organism>
<feature type="signal peptide" evidence="2">
    <location>
        <begin position="1"/>
        <end position="22"/>
    </location>
</feature>
<dbReference type="EMBL" id="QEFC01000695">
    <property type="protein sequence ID" value="KAE9462511.1"/>
    <property type="molecule type" value="Genomic_DNA"/>
</dbReference>
<sequence length="150" mass="16420">MAHFNTILLAAFSLLIITTALAKHPAFDNNGGDNPAPAPSPSYDLSPVAAEDLNYISSIPPAERKLLDDCSNRMTRKCGDDLVSGMLTKSEVSDDCCKQLVRMGKKCDKHLVKLLVRFPDFRQDSATIKENSRKIWSGCRDVAANRPASP</sequence>
<protein>
    <recommendedName>
        <fullName evidence="3">Prolamin-like domain-containing protein</fullName>
    </recommendedName>
</protein>
<proteinExistence type="predicted"/>
<reference evidence="4 5" key="1">
    <citation type="journal article" date="2019" name="Genome Biol. Evol.">
        <title>The Rhododendron genome and chromosomal organization provide insight into shared whole-genome duplications across the heath family (Ericaceae).</title>
        <authorList>
            <person name="Soza V.L."/>
            <person name="Lindsley D."/>
            <person name="Waalkes A."/>
            <person name="Ramage E."/>
            <person name="Patwardhan R.P."/>
            <person name="Burton J.N."/>
            <person name="Adey A."/>
            <person name="Kumar A."/>
            <person name="Qiu R."/>
            <person name="Shendure J."/>
            <person name="Hall B."/>
        </authorList>
    </citation>
    <scope>NUCLEOTIDE SEQUENCE [LARGE SCALE GENOMIC DNA]</scope>
    <source>
        <strain evidence="4">RSF 1966-606</strain>
    </source>
</reference>
<evidence type="ECO:0000313" key="5">
    <source>
        <dbReference type="Proteomes" id="UP000428333"/>
    </source>
</evidence>
<dbReference type="Proteomes" id="UP000428333">
    <property type="component" value="Linkage Group LG03"/>
</dbReference>
<name>A0A6A4M1L1_9ERIC</name>
<dbReference type="PANTHER" id="PTHR31207">
    <property type="entry name" value="ECA1 GAMETOGENESIS FAMILY PROTEIN (DUF784)-RELATED-RELATED"/>
    <property type="match status" value="1"/>
</dbReference>
<evidence type="ECO:0000259" key="3">
    <source>
        <dbReference type="Pfam" id="PF05617"/>
    </source>
</evidence>